<keyword evidence="4 8" id="KW-0479">Metal-binding</keyword>
<keyword evidence="10" id="KW-0812">Transmembrane</keyword>
<keyword evidence="5 9" id="KW-0560">Oxidoreductase</keyword>
<dbReference type="InterPro" id="IPR001128">
    <property type="entry name" value="Cyt_P450"/>
</dbReference>
<dbReference type="KEGG" id="tnl:113496047"/>
<evidence type="ECO:0000256" key="9">
    <source>
        <dbReference type="RuleBase" id="RU000461"/>
    </source>
</evidence>
<keyword evidence="6 8" id="KW-0408">Iron</keyword>
<dbReference type="SUPFAM" id="SSF48264">
    <property type="entry name" value="Cytochrome P450"/>
    <property type="match status" value="1"/>
</dbReference>
<dbReference type="AlphaFoldDB" id="A0A7E5VRK9"/>
<comment type="similarity">
    <text evidence="2 9">Belongs to the cytochrome P450 family.</text>
</comment>
<dbReference type="InParanoid" id="A0A7E5VRK9"/>
<evidence type="ECO:0000313" key="11">
    <source>
        <dbReference type="Proteomes" id="UP000322000"/>
    </source>
</evidence>
<evidence type="ECO:0000256" key="6">
    <source>
        <dbReference type="ARBA" id="ARBA00023004"/>
    </source>
</evidence>
<dbReference type="OrthoDB" id="3945418at2759"/>
<evidence type="ECO:0000313" key="12">
    <source>
        <dbReference type="RefSeq" id="XP_026730912.1"/>
    </source>
</evidence>
<sequence>MFLNQVRNIQPYMRLALASPPKRWYEKTVLQTSKPQENDLNIQQKARPTSLRMDDKDPVIREIYSAARVMPMMLTNKEPIVLPFDDVPGPRVLKYISSFRQYLSEMGTQLTVGALTVALNIGTYLNTKKPLKNLSTLFDEYGPVVRFVSPVGGDIVLINHPEHIQKVYTMEGDCPVRSTLDSLEKYRSEHRNVIHGGLYTARRNMMLHLHLLYNRLLEIDGFGHGEEWNRQRAVVLGPLHSSVTHHLMGINDVCEHFTQKIYNLRTYQDDLATDLYKELHKWAFDCMGLVLFSKKFTMLDTELVYSQCDMSWLYHSLDKATDAIVKCESGLHLWKLFPTPAWTSLVKYCDSLDNLIGKHVLEAEQSMSFTSKEVSDKNSLINAMLMSEEKMSPEDISTIIMDMLLIGVNTITSSMSFLLYYLAKYQRAQKLLYKEINNVTTNLSVNDMAKIAEITPYLQACIKETLRLVPPIPVLTRILPRNITLDRYNIPRGTLIIMSTQDASIKEGNYEDASVFYPERWLKDDAMEYHPFASIPFGFGARKCLGQNIAETMLSLMTIRILQRYKLEYLYGDVQSTRSFISKPNKPLKVRFIDRV</sequence>
<accession>A0A7E5VRK9</accession>
<keyword evidence="10" id="KW-1133">Transmembrane helix</keyword>
<dbReference type="InterPro" id="IPR002401">
    <property type="entry name" value="Cyt_P450_E_grp-I"/>
</dbReference>
<feature type="binding site" description="axial binding residue" evidence="8">
    <location>
        <position position="544"/>
    </location>
    <ligand>
        <name>heme</name>
        <dbReference type="ChEBI" id="CHEBI:30413"/>
    </ligand>
    <ligandPart>
        <name>Fe</name>
        <dbReference type="ChEBI" id="CHEBI:18248"/>
    </ligandPart>
</feature>
<dbReference type="Proteomes" id="UP000322000">
    <property type="component" value="Chromosome 7"/>
</dbReference>
<proteinExistence type="inferred from homology"/>
<organism evidence="11 12">
    <name type="scientific">Trichoplusia ni</name>
    <name type="common">Cabbage looper</name>
    <dbReference type="NCBI Taxonomy" id="7111"/>
    <lineage>
        <taxon>Eukaryota</taxon>
        <taxon>Metazoa</taxon>
        <taxon>Ecdysozoa</taxon>
        <taxon>Arthropoda</taxon>
        <taxon>Hexapoda</taxon>
        <taxon>Insecta</taxon>
        <taxon>Pterygota</taxon>
        <taxon>Neoptera</taxon>
        <taxon>Endopterygota</taxon>
        <taxon>Lepidoptera</taxon>
        <taxon>Glossata</taxon>
        <taxon>Ditrysia</taxon>
        <taxon>Noctuoidea</taxon>
        <taxon>Noctuidae</taxon>
        <taxon>Plusiinae</taxon>
        <taxon>Trichoplusia</taxon>
    </lineage>
</organism>
<keyword evidence="10" id="KW-0472">Membrane</keyword>
<evidence type="ECO:0000256" key="3">
    <source>
        <dbReference type="ARBA" id="ARBA00022617"/>
    </source>
</evidence>
<dbReference type="GO" id="GO:0020037">
    <property type="term" value="F:heme binding"/>
    <property type="evidence" value="ECO:0007669"/>
    <property type="project" value="InterPro"/>
</dbReference>
<dbReference type="InterPro" id="IPR050479">
    <property type="entry name" value="CYP11_CYP27_families"/>
</dbReference>
<gene>
    <name evidence="12" type="primary">LOC113496047</name>
</gene>
<evidence type="ECO:0000256" key="1">
    <source>
        <dbReference type="ARBA" id="ARBA00001971"/>
    </source>
</evidence>
<dbReference type="PROSITE" id="PS00086">
    <property type="entry name" value="CYTOCHROME_P450"/>
    <property type="match status" value="1"/>
</dbReference>
<dbReference type="GO" id="GO:0004497">
    <property type="term" value="F:monooxygenase activity"/>
    <property type="evidence" value="ECO:0007669"/>
    <property type="project" value="UniProtKB-KW"/>
</dbReference>
<keyword evidence="7 9" id="KW-0503">Monooxygenase</keyword>
<dbReference type="GO" id="GO:0016705">
    <property type="term" value="F:oxidoreductase activity, acting on paired donors, with incorporation or reduction of molecular oxygen"/>
    <property type="evidence" value="ECO:0007669"/>
    <property type="project" value="InterPro"/>
</dbReference>
<evidence type="ECO:0000256" key="7">
    <source>
        <dbReference type="ARBA" id="ARBA00023033"/>
    </source>
</evidence>
<keyword evidence="3 8" id="KW-0349">Heme</keyword>
<dbReference type="InterPro" id="IPR017972">
    <property type="entry name" value="Cyt_P450_CS"/>
</dbReference>
<dbReference type="RefSeq" id="XP_026730912.1">
    <property type="nucleotide sequence ID" value="XM_026875111.1"/>
</dbReference>
<reference evidence="12" key="1">
    <citation type="submission" date="2025-08" db="UniProtKB">
        <authorList>
            <consortium name="RefSeq"/>
        </authorList>
    </citation>
    <scope>IDENTIFICATION</scope>
</reference>
<dbReference type="PANTHER" id="PTHR24279">
    <property type="entry name" value="CYTOCHROME P450"/>
    <property type="match status" value="1"/>
</dbReference>
<dbReference type="CTD" id="100158252"/>
<evidence type="ECO:0000256" key="4">
    <source>
        <dbReference type="ARBA" id="ARBA00022723"/>
    </source>
</evidence>
<dbReference type="GeneID" id="113496047"/>
<dbReference type="Gene3D" id="1.10.630.10">
    <property type="entry name" value="Cytochrome P450"/>
    <property type="match status" value="1"/>
</dbReference>
<protein>
    <submittedName>
        <fullName evidence="12">Probable cytochrome P450 301a1, mitochondrial isoform X1</fullName>
    </submittedName>
</protein>
<evidence type="ECO:0000256" key="2">
    <source>
        <dbReference type="ARBA" id="ARBA00010617"/>
    </source>
</evidence>
<comment type="cofactor">
    <cofactor evidence="1 8">
        <name>heme</name>
        <dbReference type="ChEBI" id="CHEBI:30413"/>
    </cofactor>
</comment>
<dbReference type="InterPro" id="IPR036396">
    <property type="entry name" value="Cyt_P450_sf"/>
</dbReference>
<name>A0A7E5VRK9_TRINI</name>
<keyword evidence="11" id="KW-1185">Reference proteome</keyword>
<dbReference type="GO" id="GO:0005506">
    <property type="term" value="F:iron ion binding"/>
    <property type="evidence" value="ECO:0007669"/>
    <property type="project" value="InterPro"/>
</dbReference>
<dbReference type="PRINTS" id="PR00385">
    <property type="entry name" value="P450"/>
</dbReference>
<evidence type="ECO:0000256" key="5">
    <source>
        <dbReference type="ARBA" id="ARBA00023002"/>
    </source>
</evidence>
<dbReference type="PRINTS" id="PR00463">
    <property type="entry name" value="EP450I"/>
</dbReference>
<evidence type="ECO:0000256" key="10">
    <source>
        <dbReference type="SAM" id="Phobius"/>
    </source>
</evidence>
<dbReference type="PANTHER" id="PTHR24279:SF120">
    <property type="entry name" value="CYTOCHROME P450"/>
    <property type="match status" value="1"/>
</dbReference>
<feature type="transmembrane region" description="Helical" evidence="10">
    <location>
        <begin position="399"/>
        <end position="423"/>
    </location>
</feature>
<evidence type="ECO:0000256" key="8">
    <source>
        <dbReference type="PIRSR" id="PIRSR602401-1"/>
    </source>
</evidence>
<dbReference type="Pfam" id="PF00067">
    <property type="entry name" value="p450"/>
    <property type="match status" value="1"/>
</dbReference>
<dbReference type="CDD" id="cd11054">
    <property type="entry name" value="CYP24A1-like"/>
    <property type="match status" value="1"/>
</dbReference>